<evidence type="ECO:0000256" key="4">
    <source>
        <dbReference type="ARBA" id="ARBA00022989"/>
    </source>
</evidence>
<accession>A0A1D8JEK7</accession>
<dbReference type="EMBL" id="CP017560">
    <property type="protein sequence ID" value="AOV07136.1"/>
    <property type="molecule type" value="Genomic_DNA"/>
</dbReference>
<feature type="transmembrane region" description="Helical" evidence="6">
    <location>
        <begin position="107"/>
        <end position="128"/>
    </location>
</feature>
<dbReference type="AlphaFoldDB" id="A0A1D8JEK7"/>
<dbReference type="Gene3D" id="1.20.1250.20">
    <property type="entry name" value="MFS general substrate transporter like domains"/>
    <property type="match status" value="2"/>
</dbReference>
<dbReference type="InterPro" id="IPR052524">
    <property type="entry name" value="MFS_Cyanate_Porter"/>
</dbReference>
<dbReference type="PROSITE" id="PS50850">
    <property type="entry name" value="MFS"/>
    <property type="match status" value="1"/>
</dbReference>
<feature type="transmembrane region" description="Helical" evidence="6">
    <location>
        <begin position="373"/>
        <end position="394"/>
    </location>
</feature>
<dbReference type="PANTHER" id="PTHR23523:SF2">
    <property type="entry name" value="2-NITROIMIDAZOLE TRANSPORTER"/>
    <property type="match status" value="1"/>
</dbReference>
<feature type="transmembrane region" description="Helical" evidence="6">
    <location>
        <begin position="219"/>
        <end position="243"/>
    </location>
</feature>
<evidence type="ECO:0000256" key="1">
    <source>
        <dbReference type="ARBA" id="ARBA00004651"/>
    </source>
</evidence>
<evidence type="ECO:0000256" key="6">
    <source>
        <dbReference type="SAM" id="Phobius"/>
    </source>
</evidence>
<feature type="transmembrane region" description="Helical" evidence="6">
    <location>
        <begin position="308"/>
        <end position="332"/>
    </location>
</feature>
<name>A0A1D8JEK7_9BACL</name>
<feature type="transmembrane region" description="Helical" evidence="6">
    <location>
        <begin position="171"/>
        <end position="192"/>
    </location>
</feature>
<dbReference type="KEGG" id="surl:BI350_05995"/>
<dbReference type="InterPro" id="IPR020846">
    <property type="entry name" value="MFS_dom"/>
</dbReference>
<dbReference type="InterPro" id="IPR011701">
    <property type="entry name" value="MFS"/>
</dbReference>
<feature type="transmembrane region" description="Helical" evidence="6">
    <location>
        <begin position="82"/>
        <end position="101"/>
    </location>
</feature>
<keyword evidence="2" id="KW-0813">Transport</keyword>
<evidence type="ECO:0000256" key="3">
    <source>
        <dbReference type="ARBA" id="ARBA00022692"/>
    </source>
</evidence>
<keyword evidence="5 6" id="KW-0472">Membrane</keyword>
<dbReference type="PANTHER" id="PTHR23523">
    <property type="match status" value="1"/>
</dbReference>
<dbReference type="Pfam" id="PF07690">
    <property type="entry name" value="MFS_1"/>
    <property type="match status" value="1"/>
</dbReference>
<keyword evidence="3 6" id="KW-0812">Transmembrane</keyword>
<feature type="transmembrane region" description="Helical" evidence="6">
    <location>
        <begin position="255"/>
        <end position="277"/>
    </location>
</feature>
<feature type="transmembrane region" description="Helical" evidence="6">
    <location>
        <begin position="344"/>
        <end position="367"/>
    </location>
</feature>
<feature type="transmembrane region" description="Helical" evidence="6">
    <location>
        <begin position="57"/>
        <end position="75"/>
    </location>
</feature>
<dbReference type="SUPFAM" id="SSF103473">
    <property type="entry name" value="MFS general substrate transporter"/>
    <property type="match status" value="1"/>
</dbReference>
<dbReference type="GO" id="GO:0005886">
    <property type="term" value="C:plasma membrane"/>
    <property type="evidence" value="ECO:0007669"/>
    <property type="project" value="UniProtKB-SubCell"/>
</dbReference>
<evidence type="ECO:0000256" key="2">
    <source>
        <dbReference type="ARBA" id="ARBA00022448"/>
    </source>
</evidence>
<proteinExistence type="predicted"/>
<dbReference type="CDD" id="cd17339">
    <property type="entry name" value="MFS_NIMT_CynX_like"/>
    <property type="match status" value="1"/>
</dbReference>
<sequence length="410" mass="44171">MSVPVKNEKPERRSTLGLLLLVAGIIFLTTNLRAPITSVGPVVPLIRDGLGISNTMVGALTTIPLLAFGLLSPFAPRLARRFGMEVVLFFVIIAITIGLIFRPLGGISILYIGTIFIGAGIAIANVLMPAFIKMKFPNNIGVMTGIYSISMNITAALAAGLSIPIATSSSFGWKASIGVWAIFAVIALLFWIPQLLNRQKESSQGNEMKKGISLLRSKLAWKITVFMGLQSLLFYCVAAWFPVILQDRGMTAEKAGWMLSSVQLAQLPFTFIMPIIAGRMKNQIPLVWFTFITLILGLSGILSGQMALVLPSAILFGIATATAFSLAMMFFMLRTENIYEAADLSAMAQTFGYLLAATGPALFGLLYDLTGGWTIPIFLLIFSSIVLFIVGLGAGQNTYVSKPTHASTEN</sequence>
<dbReference type="RefSeq" id="WP_075527264.1">
    <property type="nucleotide sequence ID" value="NZ_CP017560.1"/>
</dbReference>
<dbReference type="Proteomes" id="UP000185746">
    <property type="component" value="Chromosome"/>
</dbReference>
<protein>
    <submittedName>
        <fullName evidence="8">Transporter</fullName>
    </submittedName>
</protein>
<keyword evidence="9" id="KW-1185">Reference proteome</keyword>
<feature type="domain" description="Major facilitator superfamily (MFS) profile" evidence="7">
    <location>
        <begin position="19"/>
        <end position="399"/>
    </location>
</feature>
<organism evidence="8 9">
    <name type="scientific">Sporosarcina ureilytica</name>
    <dbReference type="NCBI Taxonomy" id="298596"/>
    <lineage>
        <taxon>Bacteria</taxon>
        <taxon>Bacillati</taxon>
        <taxon>Bacillota</taxon>
        <taxon>Bacilli</taxon>
        <taxon>Bacillales</taxon>
        <taxon>Caryophanaceae</taxon>
        <taxon>Sporosarcina</taxon>
    </lineage>
</organism>
<comment type="subcellular location">
    <subcellularLocation>
        <location evidence="1">Cell membrane</location>
        <topology evidence="1">Multi-pass membrane protein</topology>
    </subcellularLocation>
</comment>
<dbReference type="GO" id="GO:0022857">
    <property type="term" value="F:transmembrane transporter activity"/>
    <property type="evidence" value="ECO:0007669"/>
    <property type="project" value="InterPro"/>
</dbReference>
<evidence type="ECO:0000313" key="8">
    <source>
        <dbReference type="EMBL" id="AOV07136.1"/>
    </source>
</evidence>
<feature type="transmembrane region" description="Helical" evidence="6">
    <location>
        <begin position="284"/>
        <end position="302"/>
    </location>
</feature>
<evidence type="ECO:0000313" key="9">
    <source>
        <dbReference type="Proteomes" id="UP000185746"/>
    </source>
</evidence>
<gene>
    <name evidence="8" type="ORF">BI350_05995</name>
</gene>
<evidence type="ECO:0000256" key="5">
    <source>
        <dbReference type="ARBA" id="ARBA00023136"/>
    </source>
</evidence>
<evidence type="ECO:0000259" key="7">
    <source>
        <dbReference type="PROSITE" id="PS50850"/>
    </source>
</evidence>
<reference evidence="8 9" key="1">
    <citation type="submission" date="2016-09" db="EMBL/GenBank/DDBJ databases">
        <title>Complete genome sequence of the Lysinibacillus sphaericus LMG 22257, a specie of Bacillus with ureolytic activity that can effectively biodeposit calcium carbonate.</title>
        <authorList>
            <person name="Yan W."/>
        </authorList>
    </citation>
    <scope>NUCLEOTIDE SEQUENCE [LARGE SCALE GENOMIC DNA]</scope>
    <source>
        <strain evidence="8 9">LMG 22257</strain>
    </source>
</reference>
<feature type="transmembrane region" description="Helical" evidence="6">
    <location>
        <begin position="140"/>
        <end position="165"/>
    </location>
</feature>
<dbReference type="InterPro" id="IPR036259">
    <property type="entry name" value="MFS_trans_sf"/>
</dbReference>
<keyword evidence="4 6" id="KW-1133">Transmembrane helix</keyword>